<dbReference type="AlphaFoldDB" id="A0A4C1V609"/>
<comment type="caution">
    <text evidence="1">The sequence shown here is derived from an EMBL/GenBank/DDBJ whole genome shotgun (WGS) entry which is preliminary data.</text>
</comment>
<proteinExistence type="predicted"/>
<reference evidence="1 2" key="1">
    <citation type="journal article" date="2019" name="Commun. Biol.">
        <title>The bagworm genome reveals a unique fibroin gene that provides high tensile strength.</title>
        <authorList>
            <person name="Kono N."/>
            <person name="Nakamura H."/>
            <person name="Ohtoshi R."/>
            <person name="Tomita M."/>
            <person name="Numata K."/>
            <person name="Arakawa K."/>
        </authorList>
    </citation>
    <scope>NUCLEOTIDE SEQUENCE [LARGE SCALE GENOMIC DNA]</scope>
</reference>
<evidence type="ECO:0000313" key="1">
    <source>
        <dbReference type="EMBL" id="GBP33930.1"/>
    </source>
</evidence>
<keyword evidence="2" id="KW-1185">Reference proteome</keyword>
<gene>
    <name evidence="1" type="ORF">EVAR_23277_1</name>
</gene>
<dbReference type="EMBL" id="BGZK01000281">
    <property type="protein sequence ID" value="GBP33930.1"/>
    <property type="molecule type" value="Genomic_DNA"/>
</dbReference>
<protein>
    <submittedName>
        <fullName evidence="1">Uncharacterized protein</fullName>
    </submittedName>
</protein>
<name>A0A4C1V609_EUMVA</name>
<evidence type="ECO:0000313" key="2">
    <source>
        <dbReference type="Proteomes" id="UP000299102"/>
    </source>
</evidence>
<organism evidence="1 2">
    <name type="scientific">Eumeta variegata</name>
    <name type="common">Bagworm moth</name>
    <name type="synonym">Eumeta japonica</name>
    <dbReference type="NCBI Taxonomy" id="151549"/>
    <lineage>
        <taxon>Eukaryota</taxon>
        <taxon>Metazoa</taxon>
        <taxon>Ecdysozoa</taxon>
        <taxon>Arthropoda</taxon>
        <taxon>Hexapoda</taxon>
        <taxon>Insecta</taxon>
        <taxon>Pterygota</taxon>
        <taxon>Neoptera</taxon>
        <taxon>Endopterygota</taxon>
        <taxon>Lepidoptera</taxon>
        <taxon>Glossata</taxon>
        <taxon>Ditrysia</taxon>
        <taxon>Tineoidea</taxon>
        <taxon>Psychidae</taxon>
        <taxon>Oiketicinae</taxon>
        <taxon>Eumeta</taxon>
    </lineage>
</organism>
<accession>A0A4C1V609</accession>
<sequence>MGKKVDVATPSRHAVPRWCPVTPLSYSRIWYSTIRQRCGMLIRSGTRTRVICYVSLHIDTVKDETTTPNPESRFGDNLRIGFAMARAHVQADDARSPVRGRASARLD</sequence>
<dbReference type="Proteomes" id="UP000299102">
    <property type="component" value="Unassembled WGS sequence"/>
</dbReference>